<proteinExistence type="predicted"/>
<evidence type="ECO:0000313" key="1">
    <source>
        <dbReference type="EMBL" id="GEM39649.1"/>
    </source>
</evidence>
<reference evidence="1 2" key="1">
    <citation type="submission" date="2019-07" db="EMBL/GenBank/DDBJ databases">
        <title>Whole genome shotgun sequence of Nocardia ninae NBRC 108245.</title>
        <authorList>
            <person name="Hosoyama A."/>
            <person name="Uohara A."/>
            <person name="Ohji S."/>
            <person name="Ichikawa N."/>
        </authorList>
    </citation>
    <scope>NUCLEOTIDE SEQUENCE [LARGE SCALE GENOMIC DNA]</scope>
    <source>
        <strain evidence="1 2">NBRC 108245</strain>
    </source>
</reference>
<protein>
    <submittedName>
        <fullName evidence="1">Uncharacterized protein</fullName>
    </submittedName>
</protein>
<dbReference type="AlphaFoldDB" id="A0A511MGF0"/>
<dbReference type="OrthoDB" id="4311068at2"/>
<gene>
    <name evidence="1" type="ORF">NN4_41680</name>
</gene>
<organism evidence="1 2">
    <name type="scientific">Nocardia ninae NBRC 108245</name>
    <dbReference type="NCBI Taxonomy" id="1210091"/>
    <lineage>
        <taxon>Bacteria</taxon>
        <taxon>Bacillati</taxon>
        <taxon>Actinomycetota</taxon>
        <taxon>Actinomycetes</taxon>
        <taxon>Mycobacteriales</taxon>
        <taxon>Nocardiaceae</taxon>
        <taxon>Nocardia</taxon>
    </lineage>
</organism>
<sequence>MSDGKMLWEIKLGVLATEAEAKQLTDQICHLLCPNPDHTPPCPIPWAIGLDSESEMEPERQEQYEDIREQYRIESGDTAIRPPDKP</sequence>
<dbReference type="RefSeq" id="WP_147133711.1">
    <property type="nucleotide sequence ID" value="NZ_BJXA01000027.1"/>
</dbReference>
<dbReference type="Proteomes" id="UP000321424">
    <property type="component" value="Unassembled WGS sequence"/>
</dbReference>
<name>A0A511MGF0_9NOCA</name>
<comment type="caution">
    <text evidence="1">The sequence shown here is derived from an EMBL/GenBank/DDBJ whole genome shotgun (WGS) entry which is preliminary data.</text>
</comment>
<dbReference type="EMBL" id="BJXA01000027">
    <property type="protein sequence ID" value="GEM39649.1"/>
    <property type="molecule type" value="Genomic_DNA"/>
</dbReference>
<evidence type="ECO:0000313" key="2">
    <source>
        <dbReference type="Proteomes" id="UP000321424"/>
    </source>
</evidence>
<keyword evidence="2" id="KW-1185">Reference proteome</keyword>
<accession>A0A511MGF0</accession>